<proteinExistence type="predicted"/>
<evidence type="ECO:0000256" key="1">
    <source>
        <dbReference type="SAM" id="Phobius"/>
    </source>
</evidence>
<name>A0AAN9KHG4_CANGL</name>
<feature type="transmembrane region" description="Helical" evidence="1">
    <location>
        <begin position="434"/>
        <end position="459"/>
    </location>
</feature>
<feature type="transmembrane region" description="Helical" evidence="1">
    <location>
        <begin position="360"/>
        <end position="382"/>
    </location>
</feature>
<evidence type="ECO:0000313" key="3">
    <source>
        <dbReference type="EMBL" id="KAK7316252.1"/>
    </source>
</evidence>
<feature type="transmembrane region" description="Helical" evidence="1">
    <location>
        <begin position="403"/>
        <end position="428"/>
    </location>
</feature>
<keyword evidence="1" id="KW-1133">Transmembrane helix</keyword>
<dbReference type="Pfam" id="PF13962">
    <property type="entry name" value="PGG"/>
    <property type="match status" value="1"/>
</dbReference>
<accession>A0AAN9KHG4</accession>
<sequence>MLSGIRHIYEIKKKHYLVLGILNYFRERIDSSESDLPYWSVCDALFQAAKYGIIEFINSTKAAIKLDLLWATDKNKRGILAHAVVNRQEKVFNLIREDKGHKKMLASFEDVFGNNILHLAAEFNPFSTNGDKFNAILQILREIQWFKRIPSVGRVELKYFSMSGWAEDPIVCLAFCFAYHAHGHAAATLRISTISIKATKGSSSSEGAMAMMHGRVALATSYVRSVGDMGLNTLGFVIFKTLILNHVRGACNHACVKGFSHGRKKPRKDKLIQLFLTVERIAPPNCKESKNKKGFTPRELFTISHRQAVKESQQWLKDISTISITIGTVIITLMFTAAITVPGGNDQSKGTPIFLGQGTFTFFAIADAISLIMSLLSVLTFMSILISSYSDEEIFFRRFPLKLLVGFLTLFASVSSMMCAFYAALVSLLKGYCILVTAAILLAIIPIWMLLPTLLPLFFQILKFATRFDFWLHHKEKNSW</sequence>
<keyword evidence="4" id="KW-1185">Reference proteome</keyword>
<dbReference type="PANTHER" id="PTHR24177">
    <property type="entry name" value="CASKIN"/>
    <property type="match status" value="1"/>
</dbReference>
<dbReference type="EMBL" id="JAYMYQ010000008">
    <property type="protein sequence ID" value="KAK7316252.1"/>
    <property type="molecule type" value="Genomic_DNA"/>
</dbReference>
<keyword evidence="1" id="KW-0472">Membrane</keyword>
<dbReference type="GO" id="GO:0016020">
    <property type="term" value="C:membrane"/>
    <property type="evidence" value="ECO:0007669"/>
    <property type="project" value="TreeGrafter"/>
</dbReference>
<keyword evidence="1" id="KW-0812">Transmembrane</keyword>
<dbReference type="InterPro" id="IPR026961">
    <property type="entry name" value="PGG_dom"/>
</dbReference>
<dbReference type="PANTHER" id="PTHR24177:SF329">
    <property type="entry name" value="ANKYRIN REPEAT PROTEIN"/>
    <property type="match status" value="1"/>
</dbReference>
<evidence type="ECO:0000313" key="4">
    <source>
        <dbReference type="Proteomes" id="UP001367508"/>
    </source>
</evidence>
<gene>
    <name evidence="3" type="ORF">VNO77_35139</name>
</gene>
<feature type="domain" description="PGG" evidence="2">
    <location>
        <begin position="314"/>
        <end position="426"/>
    </location>
</feature>
<dbReference type="Proteomes" id="UP001367508">
    <property type="component" value="Unassembled WGS sequence"/>
</dbReference>
<protein>
    <recommendedName>
        <fullName evidence="2">PGG domain-containing protein</fullName>
    </recommendedName>
</protein>
<comment type="caution">
    <text evidence="3">The sequence shown here is derived from an EMBL/GenBank/DDBJ whole genome shotgun (WGS) entry which is preliminary data.</text>
</comment>
<feature type="transmembrane region" description="Helical" evidence="1">
    <location>
        <begin position="319"/>
        <end position="340"/>
    </location>
</feature>
<evidence type="ECO:0000259" key="2">
    <source>
        <dbReference type="Pfam" id="PF13962"/>
    </source>
</evidence>
<reference evidence="3 4" key="1">
    <citation type="submission" date="2024-01" db="EMBL/GenBank/DDBJ databases">
        <title>The genomes of 5 underutilized Papilionoideae crops provide insights into root nodulation and disease resistanc.</title>
        <authorList>
            <person name="Jiang F."/>
        </authorList>
    </citation>
    <scope>NUCLEOTIDE SEQUENCE [LARGE SCALE GENOMIC DNA]</scope>
    <source>
        <strain evidence="3">LVBAO_FW01</strain>
        <tissue evidence="3">Leaves</tissue>
    </source>
</reference>
<organism evidence="3 4">
    <name type="scientific">Canavalia gladiata</name>
    <name type="common">Sword bean</name>
    <name type="synonym">Dolichos gladiatus</name>
    <dbReference type="NCBI Taxonomy" id="3824"/>
    <lineage>
        <taxon>Eukaryota</taxon>
        <taxon>Viridiplantae</taxon>
        <taxon>Streptophyta</taxon>
        <taxon>Embryophyta</taxon>
        <taxon>Tracheophyta</taxon>
        <taxon>Spermatophyta</taxon>
        <taxon>Magnoliopsida</taxon>
        <taxon>eudicotyledons</taxon>
        <taxon>Gunneridae</taxon>
        <taxon>Pentapetalae</taxon>
        <taxon>rosids</taxon>
        <taxon>fabids</taxon>
        <taxon>Fabales</taxon>
        <taxon>Fabaceae</taxon>
        <taxon>Papilionoideae</taxon>
        <taxon>50 kb inversion clade</taxon>
        <taxon>NPAAA clade</taxon>
        <taxon>indigoferoid/millettioid clade</taxon>
        <taxon>Phaseoleae</taxon>
        <taxon>Canavalia</taxon>
    </lineage>
</organism>
<dbReference type="AlphaFoldDB" id="A0AAN9KHG4"/>